<organismHost>
    <name type="scientific">Paramecium bursaria</name>
    <dbReference type="NCBI Taxonomy" id="74790"/>
</organismHost>
<proteinExistence type="predicted"/>
<dbReference type="GeneID" id="5364471"/>
<keyword evidence="2" id="KW-0472">Membrane</keyword>
<feature type="transmembrane region" description="Helical" evidence="2">
    <location>
        <begin position="350"/>
        <end position="371"/>
    </location>
</feature>
<dbReference type="EMBL" id="DQ890022">
    <property type="protein sequence ID" value="ABT15616.1"/>
    <property type="molecule type" value="Genomic_DNA"/>
</dbReference>
<evidence type="ECO:0000256" key="1">
    <source>
        <dbReference type="SAM" id="MobiDB-lite"/>
    </source>
</evidence>
<evidence type="ECO:0000313" key="3">
    <source>
        <dbReference type="EMBL" id="ABT15616.1"/>
    </source>
</evidence>
<keyword evidence="2" id="KW-0812">Transmembrane</keyword>
<reference evidence="3 4" key="1">
    <citation type="journal article" date="2007" name="Virology">
        <title>Sequence and annotation of the 314-kb MT325 and the 321-kb FR483 viruses that infect Chlorella Pbi.</title>
        <authorList>
            <person name="Fitzgerald L.A."/>
            <person name="Graves M.V."/>
            <person name="Li X."/>
            <person name="Feldblyum T."/>
            <person name="Hartigan J."/>
            <person name="Van Etten J.L."/>
        </authorList>
    </citation>
    <scope>NUCLEOTIDE SEQUENCE [LARGE SCALE GENOMIC DNA]</scope>
    <source>
        <strain evidence="3 4">FR483</strain>
    </source>
</reference>
<feature type="transmembrane region" description="Helical" evidence="2">
    <location>
        <begin position="275"/>
        <end position="296"/>
    </location>
</feature>
<evidence type="ECO:0000313" key="4">
    <source>
        <dbReference type="Proteomes" id="UP000204095"/>
    </source>
</evidence>
<dbReference type="KEGG" id="vg:5364471"/>
<feature type="transmembrane region" description="Helical" evidence="2">
    <location>
        <begin position="175"/>
        <end position="201"/>
    </location>
</feature>
<dbReference type="NCBIfam" id="NF038020">
    <property type="entry name" value="HeR"/>
    <property type="match status" value="1"/>
</dbReference>
<evidence type="ECO:0000256" key="2">
    <source>
        <dbReference type="SAM" id="Phobius"/>
    </source>
</evidence>
<sequence length="373" mass="41181">MHCMSATDDDALSQFAPQHSKNYGDAEKISEDIFDEVDITEIARSIGSVVNTVRPMNVPYSITYSSSSSSDDGDFFSTTHVEVGVPEYYHPNSDNKPDSSTTSPSRDTCPASCSSEQAMVYVSPRGIRMQSLRLVQLVSGALSIIQLCIIGALYIRTTMPVSILLSTGNDVAKIVLFEVSIDTIVLVRLSISVIYNCIIAVPCIYKNYAIGIVGKHNYMRWLCYSISSPLFLILVAIVMGVADAFTLLYIFGLSCSTIFFAFLQERYEFPGTGGFLPTLFGWITGLIPWVGLGVYALVIRSNYHEGVVNKNTLSMLLYSVGFFGYLLYGTIHVLQYTLVSVFSDYMIGELAFTLLDIIMNLTTTFISHFAFVP</sequence>
<feature type="region of interest" description="Disordered" evidence="1">
    <location>
        <begin position="87"/>
        <end position="111"/>
    </location>
</feature>
<dbReference type="RefSeq" id="YP_001425963.1">
    <property type="nucleotide sequence ID" value="NC_008603.1"/>
</dbReference>
<feature type="compositionally biased region" description="Low complexity" evidence="1">
    <location>
        <begin position="98"/>
        <end position="108"/>
    </location>
</feature>
<accession>A7J735</accession>
<feature type="transmembrane region" description="Helical" evidence="2">
    <location>
        <begin position="316"/>
        <end position="338"/>
    </location>
</feature>
<dbReference type="InterPro" id="IPR041113">
    <property type="entry name" value="Heliorhodopsin"/>
</dbReference>
<dbReference type="Proteomes" id="UP000204095">
    <property type="component" value="Segment"/>
</dbReference>
<feature type="transmembrane region" description="Helical" evidence="2">
    <location>
        <begin position="221"/>
        <end position="241"/>
    </location>
</feature>
<name>A7J735_PBCVF</name>
<keyword evidence="2" id="KW-1133">Transmembrane helix</keyword>
<organism evidence="3 4">
    <name type="scientific">Paramecium bursaria Chlorella virus FR483</name>
    <name type="common">PBCV-FR483</name>
    <dbReference type="NCBI Taxonomy" id="399781"/>
    <lineage>
        <taxon>Viruses</taxon>
        <taxon>Varidnaviria</taxon>
        <taxon>Bamfordvirae</taxon>
        <taxon>Nucleocytoviricota</taxon>
        <taxon>Megaviricetes</taxon>
        <taxon>Algavirales</taxon>
        <taxon>Phycodnaviridae</taxon>
        <taxon>Chlorovirus</taxon>
        <taxon>Chlorovirus conductrix</taxon>
        <taxon>Paramecium bursaria Chlorella virus A1</taxon>
    </lineage>
</organism>
<dbReference type="Pfam" id="PF18761">
    <property type="entry name" value="Heliorhodopsin"/>
    <property type="match status" value="1"/>
</dbReference>
<gene>
    <name evidence="3" type="primary">N331R</name>
    <name evidence="3" type="ORF">FR483_N331R</name>
</gene>
<feature type="transmembrane region" description="Helical" evidence="2">
    <location>
        <begin position="134"/>
        <end position="155"/>
    </location>
</feature>
<protein>
    <submittedName>
        <fullName evidence="3">Uncharacterized protein N331R</fullName>
    </submittedName>
</protein>